<dbReference type="EMBL" id="VSSQ01065712">
    <property type="protein sequence ID" value="MPN18396.1"/>
    <property type="molecule type" value="Genomic_DNA"/>
</dbReference>
<protein>
    <submittedName>
        <fullName evidence="1">Uncharacterized protein</fullName>
    </submittedName>
</protein>
<gene>
    <name evidence="1" type="ORF">SDC9_165756</name>
</gene>
<organism evidence="1">
    <name type="scientific">bioreactor metagenome</name>
    <dbReference type="NCBI Taxonomy" id="1076179"/>
    <lineage>
        <taxon>unclassified sequences</taxon>
        <taxon>metagenomes</taxon>
        <taxon>ecological metagenomes</taxon>
    </lineage>
</organism>
<proteinExistence type="predicted"/>
<sequence>MSGSSAIENKWIEIVPINNKMDGGEYITDIETAANIMCYAMNIHPNLIGATPGKSSGSMSGTDKRELFLIKQALMKPIVDRTLRIVKIIKAINKWDADITVSVPEYIFTTLDKAKSGKQESTTNKA</sequence>
<name>A0A645FWZ3_9ZZZZ</name>
<accession>A0A645FWZ3</accession>
<reference evidence="1" key="1">
    <citation type="submission" date="2019-08" db="EMBL/GenBank/DDBJ databases">
        <authorList>
            <person name="Kucharzyk K."/>
            <person name="Murdoch R.W."/>
            <person name="Higgins S."/>
            <person name="Loffler F."/>
        </authorList>
    </citation>
    <scope>NUCLEOTIDE SEQUENCE</scope>
</reference>
<comment type="caution">
    <text evidence="1">The sequence shown here is derived from an EMBL/GenBank/DDBJ whole genome shotgun (WGS) entry which is preliminary data.</text>
</comment>
<evidence type="ECO:0000313" key="1">
    <source>
        <dbReference type="EMBL" id="MPN18396.1"/>
    </source>
</evidence>
<dbReference type="AlphaFoldDB" id="A0A645FWZ3"/>